<dbReference type="InterPro" id="IPR050763">
    <property type="entry name" value="ABC_transporter_ATP-binding"/>
</dbReference>
<dbReference type="PROSITE" id="PS50893">
    <property type="entry name" value="ABC_TRANSPORTER_2"/>
    <property type="match status" value="1"/>
</dbReference>
<evidence type="ECO:0000256" key="4">
    <source>
        <dbReference type="ARBA" id="ARBA00022741"/>
    </source>
</evidence>
<sequence>MHPSTHPSAASAGPGGIEANGLVKRYGDVVALAGLDLVVPPGTVLGLLGPNGAGKTTAVSILTTLIAPDAGTAVVAGADVVADPRAVRARIGLSGQYAAVDEHLTGFENLDMIGRLYRLGRRRAAARGRELLERFSLTDAADRPVKTYSGGMRRRLDLAAALVAEPPVLVLDEPTTGLDPRSRNELWDVIRELVRRGSTLLLTTQYMEEAEQLADDIVVIDHGREIARGTADELKAMVGGERMEISLHTDADLDTARRVVARFCHGEPHIDGRTVAAPISGGAQTLTEALRALDSAGVGLLDVGLRRPTLDDVFLVLTGHVAEDDAAAASNAGPTPDRRSDESMEVAV</sequence>
<evidence type="ECO:0000256" key="5">
    <source>
        <dbReference type="ARBA" id="ARBA00022840"/>
    </source>
</evidence>
<keyword evidence="13" id="KW-1185">Reference proteome</keyword>
<dbReference type="SMART" id="SM00382">
    <property type="entry name" value="AAA"/>
    <property type="match status" value="1"/>
</dbReference>
<organism evidence="12 13">
    <name type="scientific">Phytoactinopolyspora halotolerans</name>
    <dbReference type="NCBI Taxonomy" id="1981512"/>
    <lineage>
        <taxon>Bacteria</taxon>
        <taxon>Bacillati</taxon>
        <taxon>Actinomycetota</taxon>
        <taxon>Actinomycetes</taxon>
        <taxon>Jiangellales</taxon>
        <taxon>Jiangellaceae</taxon>
        <taxon>Phytoactinopolyspora</taxon>
    </lineage>
</organism>
<evidence type="ECO:0000313" key="12">
    <source>
        <dbReference type="EMBL" id="NEE01048.1"/>
    </source>
</evidence>
<dbReference type="SUPFAM" id="SSF52540">
    <property type="entry name" value="P-loop containing nucleoside triphosphate hydrolases"/>
    <property type="match status" value="1"/>
</dbReference>
<dbReference type="InterPro" id="IPR027417">
    <property type="entry name" value="P-loop_NTPase"/>
</dbReference>
<dbReference type="RefSeq" id="WP_163737853.1">
    <property type="nucleotide sequence ID" value="NZ_JAAGOA010000007.1"/>
</dbReference>
<gene>
    <name evidence="12" type="ORF">G1H10_12810</name>
</gene>
<dbReference type="Proteomes" id="UP000475214">
    <property type="component" value="Unassembled WGS sequence"/>
</dbReference>
<protein>
    <submittedName>
        <fullName evidence="12">ATP-binding cassette domain-containing protein</fullName>
    </submittedName>
</protein>
<comment type="caution">
    <text evidence="12">The sequence shown here is derived from an EMBL/GenBank/DDBJ whole genome shotgun (WGS) entry which is preliminary data.</text>
</comment>
<dbReference type="GO" id="GO:0005524">
    <property type="term" value="F:ATP binding"/>
    <property type="evidence" value="ECO:0007669"/>
    <property type="project" value="UniProtKB-KW"/>
</dbReference>
<dbReference type="InterPro" id="IPR003439">
    <property type="entry name" value="ABC_transporter-like_ATP-bd"/>
</dbReference>
<evidence type="ECO:0000256" key="2">
    <source>
        <dbReference type="ARBA" id="ARBA00022448"/>
    </source>
</evidence>
<dbReference type="PANTHER" id="PTHR42711:SF19">
    <property type="entry name" value="DOXORUBICIN RESISTANCE ATP-BINDING PROTEIN DRRA"/>
    <property type="match status" value="1"/>
</dbReference>
<dbReference type="Pfam" id="PF00005">
    <property type="entry name" value="ABC_tran"/>
    <property type="match status" value="1"/>
</dbReference>
<evidence type="ECO:0000259" key="11">
    <source>
        <dbReference type="PROSITE" id="PS50893"/>
    </source>
</evidence>
<dbReference type="GO" id="GO:0046677">
    <property type="term" value="P:response to antibiotic"/>
    <property type="evidence" value="ECO:0007669"/>
    <property type="project" value="UniProtKB-KW"/>
</dbReference>
<keyword evidence="4" id="KW-0547">Nucleotide-binding</keyword>
<comment type="subcellular location">
    <subcellularLocation>
        <location evidence="1">Cell membrane</location>
        <topology evidence="1">Peripheral membrane protein</topology>
        <orientation evidence="1">Cytoplasmic side</orientation>
    </subcellularLocation>
</comment>
<feature type="domain" description="ABC transporter" evidence="11">
    <location>
        <begin position="17"/>
        <end position="247"/>
    </location>
</feature>
<dbReference type="Gene3D" id="3.40.50.300">
    <property type="entry name" value="P-loop containing nucleotide triphosphate hydrolases"/>
    <property type="match status" value="1"/>
</dbReference>
<dbReference type="NCBIfam" id="TIGR01188">
    <property type="entry name" value="drrA"/>
    <property type="match status" value="1"/>
</dbReference>
<proteinExistence type="inferred from homology"/>
<evidence type="ECO:0000256" key="8">
    <source>
        <dbReference type="ARBA" id="ARBA00023251"/>
    </source>
</evidence>
<keyword evidence="5 12" id="KW-0067">ATP-binding</keyword>
<dbReference type="GO" id="GO:0043215">
    <property type="term" value="P:daunorubicin transport"/>
    <property type="evidence" value="ECO:0007669"/>
    <property type="project" value="InterPro"/>
</dbReference>
<keyword evidence="7" id="KW-0472">Membrane</keyword>
<dbReference type="AlphaFoldDB" id="A0A6L9S938"/>
<reference evidence="12 13" key="1">
    <citation type="submission" date="2020-02" db="EMBL/GenBank/DDBJ databases">
        <authorList>
            <person name="Li X.-J."/>
            <person name="Han X.-M."/>
        </authorList>
    </citation>
    <scope>NUCLEOTIDE SEQUENCE [LARGE SCALE GENOMIC DNA]</scope>
    <source>
        <strain evidence="12 13">CCTCC AB 2017055</strain>
    </source>
</reference>
<evidence type="ECO:0000256" key="6">
    <source>
        <dbReference type="ARBA" id="ARBA00022967"/>
    </source>
</evidence>
<dbReference type="GO" id="GO:0005886">
    <property type="term" value="C:plasma membrane"/>
    <property type="evidence" value="ECO:0007669"/>
    <property type="project" value="UniProtKB-SubCell"/>
</dbReference>
<evidence type="ECO:0000256" key="1">
    <source>
        <dbReference type="ARBA" id="ARBA00004413"/>
    </source>
</evidence>
<keyword evidence="6" id="KW-1278">Translocase</keyword>
<dbReference type="EMBL" id="JAAGOA010000007">
    <property type="protein sequence ID" value="NEE01048.1"/>
    <property type="molecule type" value="Genomic_DNA"/>
</dbReference>
<dbReference type="GO" id="GO:1900753">
    <property type="term" value="P:doxorubicin transport"/>
    <property type="evidence" value="ECO:0007669"/>
    <property type="project" value="InterPro"/>
</dbReference>
<evidence type="ECO:0000256" key="10">
    <source>
        <dbReference type="SAM" id="MobiDB-lite"/>
    </source>
</evidence>
<comment type="similarity">
    <text evidence="9">Belongs to the ABC transporter superfamily. Drug exporter-1 (DrugE1) (TC 3.A.1.105) family.</text>
</comment>
<dbReference type="GO" id="GO:0016887">
    <property type="term" value="F:ATP hydrolysis activity"/>
    <property type="evidence" value="ECO:0007669"/>
    <property type="project" value="InterPro"/>
</dbReference>
<evidence type="ECO:0000256" key="7">
    <source>
        <dbReference type="ARBA" id="ARBA00023136"/>
    </source>
</evidence>
<evidence type="ECO:0000256" key="9">
    <source>
        <dbReference type="ARBA" id="ARBA00049985"/>
    </source>
</evidence>
<name>A0A6L9S938_9ACTN</name>
<keyword evidence="3" id="KW-1003">Cell membrane</keyword>
<dbReference type="InterPro" id="IPR003593">
    <property type="entry name" value="AAA+_ATPase"/>
</dbReference>
<keyword evidence="8" id="KW-0046">Antibiotic resistance</keyword>
<evidence type="ECO:0000313" key="13">
    <source>
        <dbReference type="Proteomes" id="UP000475214"/>
    </source>
</evidence>
<dbReference type="InterPro" id="IPR005894">
    <property type="entry name" value="DrrA"/>
</dbReference>
<keyword evidence="2" id="KW-0813">Transport</keyword>
<dbReference type="FunFam" id="3.40.50.300:FF:000589">
    <property type="entry name" value="ABC transporter, ATP-binding subunit"/>
    <property type="match status" value="1"/>
</dbReference>
<feature type="region of interest" description="Disordered" evidence="10">
    <location>
        <begin position="326"/>
        <end position="348"/>
    </location>
</feature>
<evidence type="ECO:0000256" key="3">
    <source>
        <dbReference type="ARBA" id="ARBA00022475"/>
    </source>
</evidence>
<dbReference type="InterPro" id="IPR017871">
    <property type="entry name" value="ABC_transporter-like_CS"/>
</dbReference>
<dbReference type="PANTHER" id="PTHR42711">
    <property type="entry name" value="ABC TRANSPORTER ATP-BINDING PROTEIN"/>
    <property type="match status" value="1"/>
</dbReference>
<dbReference type="PROSITE" id="PS00211">
    <property type="entry name" value="ABC_TRANSPORTER_1"/>
    <property type="match status" value="1"/>
</dbReference>
<accession>A0A6L9S938</accession>